<gene>
    <name evidence="1" type="ORF">M440DRAFT_1050619</name>
</gene>
<organism evidence="1 2">
    <name type="scientific">Trichoderma longibrachiatum ATCC 18648</name>
    <dbReference type="NCBI Taxonomy" id="983965"/>
    <lineage>
        <taxon>Eukaryota</taxon>
        <taxon>Fungi</taxon>
        <taxon>Dikarya</taxon>
        <taxon>Ascomycota</taxon>
        <taxon>Pezizomycotina</taxon>
        <taxon>Sordariomycetes</taxon>
        <taxon>Hypocreomycetidae</taxon>
        <taxon>Hypocreales</taxon>
        <taxon>Hypocreaceae</taxon>
        <taxon>Trichoderma</taxon>
    </lineage>
</organism>
<name>A0A2T4BWW0_TRILO</name>
<evidence type="ECO:0000313" key="2">
    <source>
        <dbReference type="Proteomes" id="UP000240760"/>
    </source>
</evidence>
<keyword evidence="2" id="KW-1185">Reference proteome</keyword>
<sequence>MILYSTICGKERDVIAPLLVSLAGVCFTQTWLAWLDLYNQSDTAVLPGTYRRSVTPMIRECEGTCLIDNKEIETFWTDAIAHDTSHCLPGGIDRADR</sequence>
<dbReference type="AlphaFoldDB" id="A0A2T4BWW0"/>
<dbReference type="EMBL" id="KZ679137">
    <property type="protein sequence ID" value="PTB73736.1"/>
    <property type="molecule type" value="Genomic_DNA"/>
</dbReference>
<proteinExistence type="predicted"/>
<reference evidence="1 2" key="1">
    <citation type="submission" date="2016-07" db="EMBL/GenBank/DDBJ databases">
        <title>Multiple horizontal gene transfer events from other fungi enriched the ability of initially mycotrophic Trichoderma (Ascomycota) to feed on dead plant biomass.</title>
        <authorList>
            <consortium name="DOE Joint Genome Institute"/>
            <person name="Aerts A."/>
            <person name="Atanasova L."/>
            <person name="Chenthamara K."/>
            <person name="Zhang J."/>
            <person name="Grujic M."/>
            <person name="Henrissat B."/>
            <person name="Kuo A."/>
            <person name="Salamov A."/>
            <person name="Lipzen A."/>
            <person name="Labutti K."/>
            <person name="Barry K."/>
            <person name="Miao Y."/>
            <person name="Rahimi M.J."/>
            <person name="Shen Q."/>
            <person name="Grigoriev I.V."/>
            <person name="Kubicek C.P."/>
            <person name="Druzhinina I.S."/>
        </authorList>
    </citation>
    <scope>NUCLEOTIDE SEQUENCE [LARGE SCALE GENOMIC DNA]</scope>
    <source>
        <strain evidence="1 2">ATCC 18648</strain>
    </source>
</reference>
<accession>A0A2T4BWW0</accession>
<protein>
    <submittedName>
        <fullName evidence="1">Uncharacterized protein</fullName>
    </submittedName>
</protein>
<dbReference type="Proteomes" id="UP000240760">
    <property type="component" value="Unassembled WGS sequence"/>
</dbReference>
<evidence type="ECO:0000313" key="1">
    <source>
        <dbReference type="EMBL" id="PTB73736.1"/>
    </source>
</evidence>